<dbReference type="Pfam" id="PF17286">
    <property type="entry name" value="PRMT5_C"/>
    <property type="match status" value="1"/>
</dbReference>
<dbReference type="Gene3D" id="3.40.50.150">
    <property type="entry name" value="Vaccinia Virus protein VP39"/>
    <property type="match status" value="1"/>
</dbReference>
<evidence type="ECO:0000256" key="9">
    <source>
        <dbReference type="PROSITE-ProRule" id="PRU01015"/>
    </source>
</evidence>
<dbReference type="SUPFAM" id="SSF53335">
    <property type="entry name" value="S-adenosyl-L-methionine-dependent methyltransferases"/>
    <property type="match status" value="1"/>
</dbReference>
<dbReference type="InterPro" id="IPR035248">
    <property type="entry name" value="PRMT5_C"/>
</dbReference>
<protein>
    <submittedName>
        <fullName evidence="14">Protein arginine N-methyltransferase 5</fullName>
    </submittedName>
</protein>
<dbReference type="InterPro" id="IPR035247">
    <property type="entry name" value="PRMT5_TIM"/>
</dbReference>
<evidence type="ECO:0000259" key="13">
    <source>
        <dbReference type="Pfam" id="PF17286"/>
    </source>
</evidence>
<dbReference type="InterPro" id="IPR025799">
    <property type="entry name" value="Arg_MeTrfase"/>
</dbReference>
<dbReference type="EMBL" id="JYDH01000146">
    <property type="protein sequence ID" value="KRY30244.1"/>
    <property type="molecule type" value="Genomic_DNA"/>
</dbReference>
<evidence type="ECO:0000256" key="7">
    <source>
        <dbReference type="ARBA" id="ARBA00023014"/>
    </source>
</evidence>
<feature type="domain" description="PRMT5 TIM barrel" evidence="12">
    <location>
        <begin position="364"/>
        <end position="489"/>
    </location>
</feature>
<comment type="caution">
    <text evidence="14">The sequence shown here is derived from an EMBL/GenBank/DDBJ whole genome shotgun (WGS) entry which is preliminary data.</text>
</comment>
<dbReference type="InParanoid" id="A0A0V1AZN9"/>
<feature type="domain" description="2Fe-2S ferredoxin-type" evidence="10">
    <location>
        <begin position="933"/>
        <end position="1009"/>
    </location>
</feature>
<dbReference type="GO" id="GO:0016274">
    <property type="term" value="F:protein-arginine N-methyltransferase activity"/>
    <property type="evidence" value="ECO:0007669"/>
    <property type="project" value="InterPro"/>
</dbReference>
<dbReference type="SUPFAM" id="SSF54292">
    <property type="entry name" value="2Fe-2S ferredoxin-like"/>
    <property type="match status" value="1"/>
</dbReference>
<dbReference type="InterPro" id="IPR035075">
    <property type="entry name" value="PRMT5"/>
</dbReference>
<dbReference type="OrthoDB" id="1368803at2759"/>
<dbReference type="PANTHER" id="PTHR10738">
    <property type="entry name" value="PROTEIN ARGININE N-METHYLTRANSFERASE 5"/>
    <property type="match status" value="1"/>
</dbReference>
<keyword evidence="1 9" id="KW-0489">Methyltransferase</keyword>
<dbReference type="PROSITE" id="PS00814">
    <property type="entry name" value="ADX"/>
    <property type="match status" value="1"/>
</dbReference>
<keyword evidence="6" id="KW-0408">Iron</keyword>
<dbReference type="Pfam" id="PF05185">
    <property type="entry name" value="PRMT5"/>
    <property type="match status" value="1"/>
</dbReference>
<evidence type="ECO:0000256" key="5">
    <source>
        <dbReference type="ARBA" id="ARBA00022723"/>
    </source>
</evidence>
<evidence type="ECO:0000256" key="2">
    <source>
        <dbReference type="ARBA" id="ARBA00022679"/>
    </source>
</evidence>
<keyword evidence="2 9" id="KW-0808">Transferase</keyword>
<evidence type="ECO:0000256" key="3">
    <source>
        <dbReference type="ARBA" id="ARBA00022691"/>
    </source>
</evidence>
<dbReference type="GO" id="GO:0005829">
    <property type="term" value="C:cytosol"/>
    <property type="evidence" value="ECO:0007669"/>
    <property type="project" value="TreeGrafter"/>
</dbReference>
<evidence type="ECO:0000259" key="10">
    <source>
        <dbReference type="Pfam" id="PF00111"/>
    </source>
</evidence>
<dbReference type="Pfam" id="PF17285">
    <property type="entry name" value="PRMT5_TIM"/>
    <property type="match status" value="1"/>
</dbReference>
<evidence type="ECO:0000313" key="15">
    <source>
        <dbReference type="Proteomes" id="UP000054776"/>
    </source>
</evidence>
<name>A0A0V1AZN9_TRISP</name>
<accession>A0A0V1AZN9</accession>
<evidence type="ECO:0000256" key="6">
    <source>
        <dbReference type="ARBA" id="ARBA00023004"/>
    </source>
</evidence>
<dbReference type="PROSITE" id="PS51678">
    <property type="entry name" value="SAM_MT_PRMT"/>
    <property type="match status" value="1"/>
</dbReference>
<sequence length="1030" mass="116416">MYMLLVHELDFLYYTTDALSVRNLGEIMSGKQNSDRFANLMKTEVSNRFGTSESKVLTETDTVDGRNITNFHLGLKVLMKYSTKTEDVYSLPGYLLQLENKNIDFAVIAVENPRALHSTESTTKDNCPLLSIPDIIMKTRNWSRLVVGEFPPVKCEPHEEDEIQCFIKARTMQLEYANYLGLSAMIVSFTQESLAPLAHVLNHFFLGTSLLKKQGEDGKKCSSDQNEFCRSCEADIAGVPRFGLFTLGTIASGQGPGFTCRLALIVVSEIQAVHVGNASVGHCHRRERFLRVEGRCVGDSHSQYGTRRHRVGCILSLVRFVACIRSKPVACHEFVHAAFFVVVASRRGKNRKDAERLLGRCFSDIWCRLPLTWNRIDETTDDAWHLYHQLRTACGNDARLEVALEIGADLCDNMQILDRWTGESIGCLIIPSEVFQTSPGGDLPTVSEFHRQLLSILFARTSRAILEFDSEQLDTIPVNEYSFCVRSLYKNQRVLPMEKNSSVMRSYRDYLQLPLQPLFEDLSAATYEVFETDSVKYMQYEMAIKEAISDKISGDDVPFFNVIVCGAGRGPLVTAVLKALEHFAIPAFQLIAVEKNINAVSTLDHLNKTKWNRKVHIVHSDVRKFKPPAKADIIVSEMLGSFGDNELSPECLYEAMKFLKPDGVCIPQFYQSYLSPVHAPKLHYNAAQYRKQVEYNDALECGYVVYPATAFVIDYPKPLFPFTHKVGCNAKPKQKNFYKVLKFRSEIDCELSGFLGYFYCILYKDHALSILPSNHTPNMRSWFSMFFPLVTPVMVKAGAEIEIHFWRNTGHGKVWYEWWLAKPTVLPVQNPNGRSWSFALSFLNYFIYSSILVVMHSGGDGFHFALSVKLTHSINIPSIPDFRIYKTLNKVSYFKNAVPQVKAGVRVVQNATAEFQVDRIAVTFLTSHGDQFKAYGKIGDTLLDIVFNENIPLDGFGICGGTCSCSTCHVILKREQYDYLPSPREDELDMLDLAYGLTDTSRLACQIVLTEQLDGMEVVVPGFPDATQFH</sequence>
<evidence type="ECO:0000259" key="12">
    <source>
        <dbReference type="Pfam" id="PF17285"/>
    </source>
</evidence>
<dbReference type="GO" id="GO:0140647">
    <property type="term" value="P:P450-containing electron transport chain"/>
    <property type="evidence" value="ECO:0007669"/>
    <property type="project" value="InterPro"/>
</dbReference>
<dbReference type="Proteomes" id="UP000054776">
    <property type="component" value="Unassembled WGS sequence"/>
</dbReference>
<dbReference type="Gene3D" id="3.20.20.150">
    <property type="entry name" value="Divalent-metal-dependent TIM barrel enzymes"/>
    <property type="match status" value="2"/>
</dbReference>
<dbReference type="GO" id="GO:0032259">
    <property type="term" value="P:methylation"/>
    <property type="evidence" value="ECO:0007669"/>
    <property type="project" value="UniProtKB-KW"/>
</dbReference>
<dbReference type="CDD" id="cd02440">
    <property type="entry name" value="AdoMet_MTases"/>
    <property type="match status" value="1"/>
</dbReference>
<dbReference type="InterPro" id="IPR029063">
    <property type="entry name" value="SAM-dependent_MTases_sf"/>
</dbReference>
<keyword evidence="5" id="KW-0479">Metal-binding</keyword>
<keyword evidence="7" id="KW-0411">Iron-sulfur</keyword>
<evidence type="ECO:0000259" key="11">
    <source>
        <dbReference type="Pfam" id="PF05185"/>
    </source>
</evidence>
<dbReference type="STRING" id="6334.A0A0V1AZN9"/>
<dbReference type="InterPro" id="IPR001041">
    <property type="entry name" value="2Fe-2S_ferredoxin-type"/>
</dbReference>
<dbReference type="InterPro" id="IPR001055">
    <property type="entry name" value="Adrenodoxin-like"/>
</dbReference>
<dbReference type="PRINTS" id="PR00355">
    <property type="entry name" value="ADRENODOXIN"/>
</dbReference>
<feature type="domain" description="PRMT5 arginine-N-methyltransferase" evidence="11">
    <location>
        <begin position="501"/>
        <end position="666"/>
    </location>
</feature>
<evidence type="ECO:0000256" key="1">
    <source>
        <dbReference type="ARBA" id="ARBA00022603"/>
    </source>
</evidence>
<keyword evidence="3 9" id="KW-0949">S-adenosyl-L-methionine</keyword>
<keyword evidence="15" id="KW-1185">Reference proteome</keyword>
<dbReference type="GO" id="GO:0051537">
    <property type="term" value="F:2 iron, 2 sulfur cluster binding"/>
    <property type="evidence" value="ECO:0007669"/>
    <property type="project" value="UniProtKB-KW"/>
</dbReference>
<reference evidence="14 15" key="1">
    <citation type="submission" date="2015-01" db="EMBL/GenBank/DDBJ databases">
        <title>Evolution of Trichinella species and genotypes.</title>
        <authorList>
            <person name="Korhonen P.K."/>
            <person name="Edoardo P."/>
            <person name="Giuseppe L.R."/>
            <person name="Gasser R.B."/>
        </authorList>
    </citation>
    <scope>NUCLEOTIDE SEQUENCE [LARGE SCALE GENOMIC DNA]</scope>
    <source>
        <strain evidence="14">ISS3</strain>
    </source>
</reference>
<dbReference type="CDD" id="cd00207">
    <property type="entry name" value="fer2"/>
    <property type="match status" value="1"/>
</dbReference>
<dbReference type="AlphaFoldDB" id="A0A0V1AZN9"/>
<dbReference type="InterPro" id="IPR018298">
    <property type="entry name" value="Adrenodoxin_Fe-S_BS"/>
</dbReference>
<feature type="domain" description="PRMT5 oligomerisation" evidence="13">
    <location>
        <begin position="670"/>
        <end position="836"/>
    </location>
</feature>
<dbReference type="Gene3D" id="2.70.160.11">
    <property type="entry name" value="Hnrnp arginine n-methyltransferase1"/>
    <property type="match status" value="1"/>
</dbReference>
<comment type="cofactor">
    <cofactor evidence="8">
        <name>[2Fe-2S] cluster</name>
        <dbReference type="ChEBI" id="CHEBI:190135"/>
    </cofactor>
</comment>
<dbReference type="Gene3D" id="3.10.20.30">
    <property type="match status" value="1"/>
</dbReference>
<evidence type="ECO:0000256" key="8">
    <source>
        <dbReference type="ARBA" id="ARBA00034078"/>
    </source>
</evidence>
<dbReference type="GO" id="GO:0046872">
    <property type="term" value="F:metal ion binding"/>
    <property type="evidence" value="ECO:0007669"/>
    <property type="project" value="UniProtKB-KW"/>
</dbReference>
<dbReference type="GO" id="GO:0006355">
    <property type="term" value="P:regulation of DNA-templated transcription"/>
    <property type="evidence" value="ECO:0007669"/>
    <property type="project" value="TreeGrafter"/>
</dbReference>
<organism evidence="14 15">
    <name type="scientific">Trichinella spiralis</name>
    <name type="common">Trichina worm</name>
    <dbReference type="NCBI Taxonomy" id="6334"/>
    <lineage>
        <taxon>Eukaryota</taxon>
        <taxon>Metazoa</taxon>
        <taxon>Ecdysozoa</taxon>
        <taxon>Nematoda</taxon>
        <taxon>Enoplea</taxon>
        <taxon>Dorylaimia</taxon>
        <taxon>Trichinellida</taxon>
        <taxon>Trichinellidae</taxon>
        <taxon>Trichinella</taxon>
    </lineage>
</organism>
<dbReference type="InterPro" id="IPR012675">
    <property type="entry name" value="Beta-grasp_dom_sf"/>
</dbReference>
<keyword evidence="4" id="KW-0001">2Fe-2S</keyword>
<gene>
    <name evidence="14" type="primary">PRMT5</name>
    <name evidence="14" type="ORF">T01_6041</name>
</gene>
<dbReference type="Pfam" id="PF00111">
    <property type="entry name" value="Fer2"/>
    <property type="match status" value="1"/>
</dbReference>
<proteinExistence type="predicted"/>
<dbReference type="InterPro" id="IPR036010">
    <property type="entry name" value="2Fe-2S_ferredoxin-like_sf"/>
</dbReference>
<dbReference type="GO" id="GO:0005634">
    <property type="term" value="C:nucleus"/>
    <property type="evidence" value="ECO:0007669"/>
    <property type="project" value="TreeGrafter"/>
</dbReference>
<dbReference type="PANTHER" id="PTHR10738:SF0">
    <property type="entry name" value="PROTEIN ARGININE N-METHYLTRANSFERASE 5"/>
    <property type="match status" value="1"/>
</dbReference>
<evidence type="ECO:0000256" key="4">
    <source>
        <dbReference type="ARBA" id="ARBA00022714"/>
    </source>
</evidence>
<evidence type="ECO:0000313" key="14">
    <source>
        <dbReference type="EMBL" id="KRY30244.1"/>
    </source>
</evidence>